<dbReference type="InterPro" id="IPR020058">
    <property type="entry name" value="Glu/Gln-tRNA-synth_Ib_cat-dom"/>
</dbReference>
<dbReference type="Pfam" id="PF20974">
    <property type="entry name" value="tRNA-synt_1c_C2"/>
    <property type="match status" value="1"/>
</dbReference>
<dbReference type="InterPro" id="IPR011035">
    <property type="entry name" value="Ribosomal_bL25/Gln-tRNA_synth"/>
</dbReference>
<dbReference type="SUPFAM" id="SSF50715">
    <property type="entry name" value="Ribosomal protein L25-like"/>
    <property type="match status" value="1"/>
</dbReference>
<evidence type="ECO:0000259" key="10">
    <source>
        <dbReference type="Pfam" id="PF03950"/>
    </source>
</evidence>
<evidence type="ECO:0000256" key="5">
    <source>
        <dbReference type="ARBA" id="ARBA00022917"/>
    </source>
</evidence>
<dbReference type="KEGG" id="pprt:ET464_05300"/>
<evidence type="ECO:0000256" key="6">
    <source>
        <dbReference type="ARBA" id="ARBA00023146"/>
    </source>
</evidence>
<dbReference type="PANTHER" id="PTHR43097">
    <property type="entry name" value="GLUTAMINE-TRNA LIGASE"/>
    <property type="match status" value="1"/>
</dbReference>
<dbReference type="Proteomes" id="UP000293568">
    <property type="component" value="Chromosome"/>
</dbReference>
<dbReference type="GO" id="GO:0004819">
    <property type="term" value="F:glutamine-tRNA ligase activity"/>
    <property type="evidence" value="ECO:0007669"/>
    <property type="project" value="UniProtKB-UniRule"/>
</dbReference>
<keyword evidence="4 8" id="KW-0067">ATP-binding</keyword>
<gene>
    <name evidence="12" type="ORF">ET464_05300</name>
</gene>
<keyword evidence="2 8" id="KW-0436">Ligase</keyword>
<protein>
    <recommendedName>
        <fullName evidence="7">Glutamine--tRNA ligase</fullName>
        <ecNumber evidence="7">6.1.1.18</ecNumber>
    </recommendedName>
</protein>
<dbReference type="InterPro" id="IPR020056">
    <property type="entry name" value="Rbsml_bL25/Gln-tRNA_synth_N"/>
</dbReference>
<dbReference type="Pfam" id="PF03950">
    <property type="entry name" value="tRNA-synt_1c_C"/>
    <property type="match status" value="1"/>
</dbReference>
<sequence>MSGISEDRENQYMLKLINDELAHMPFHREMCTRFPPEPNGYLHIGSAYAIHMSYSIASRHNGRFHLRFDDTNPLKEDWEYVNAIVEDMKWLGYEPDAVYFGSDYSDQIYRAAVALVQQGKAYLCDLTAEETAEYRGTLTMPGTNSPYRTRSVRQNVELLERMKQGEFPAGAKVLRAKIDMASPNMNLRDPVLYRIIHATHYRTGDSWCIYPMYDFAHPIQDAIEGITYSLCSVEFKDHRPLYEWVLHELGYTEPPRQREFGRLHITGAVTSKRYIRAMVDEGVVDGWDDPRLPTLKGLRRRGYTPESIRSFIREIGSIRVHSTAHLALLDHHLRQDLKTKTVGVMAVLHPLKVVITNYQAGGMELLELDNSSENRQLGTREVPFAQTIYIERDDFMEHPPAGYYRLSPGTEVRLKGAYFIRCDEVVKDPQTGEIMELRCTYDPLTRSGAGFTGRKVKGTIHWVSAAHAVRAEVRLYEPLLLENASIQGEDWRSGLNPHSLTVVKQALLEPFIHSATPENTFQFIRHGYFVLDRKDSTAEKPVFNRIVPLKDSWTKR</sequence>
<dbReference type="InterPro" id="IPR020059">
    <property type="entry name" value="Glu/Gln-tRNA-synth_Ib_codon-bd"/>
</dbReference>
<keyword evidence="3 8" id="KW-0547">Nucleotide-binding</keyword>
<dbReference type="AlphaFoldDB" id="A0A4P6ETD3"/>
<dbReference type="PANTHER" id="PTHR43097:SF5">
    <property type="entry name" value="GLUTAMATE--TRNA LIGASE"/>
    <property type="match status" value="1"/>
</dbReference>
<dbReference type="EMBL" id="CP035492">
    <property type="protein sequence ID" value="QAY65886.1"/>
    <property type="molecule type" value="Genomic_DNA"/>
</dbReference>
<evidence type="ECO:0000256" key="8">
    <source>
        <dbReference type="RuleBase" id="RU363037"/>
    </source>
</evidence>
<reference evidence="12 13" key="1">
    <citation type="submission" date="2019-01" db="EMBL/GenBank/DDBJ databases">
        <title>Genome sequencing of strain FW100M-2.</title>
        <authorList>
            <person name="Heo J."/>
            <person name="Kim S.-J."/>
            <person name="Kim J.-S."/>
            <person name="Hong S.-B."/>
            <person name="Kwon S.-W."/>
        </authorList>
    </citation>
    <scope>NUCLEOTIDE SEQUENCE [LARGE SCALE GENOMIC DNA]</scope>
    <source>
        <strain evidence="12 13">FW100M-2</strain>
    </source>
</reference>
<feature type="domain" description="tRNA synthetases class I (E and Q) anti-codon binding" evidence="11">
    <location>
        <begin position="459"/>
        <end position="532"/>
    </location>
</feature>
<dbReference type="InterPro" id="IPR004514">
    <property type="entry name" value="Gln-tRNA-synth"/>
</dbReference>
<name>A0A4P6ETD3_9BACL</name>
<feature type="domain" description="Glutamyl/glutaminyl-tRNA synthetase class Ib catalytic" evidence="9">
    <location>
        <begin position="31"/>
        <end position="326"/>
    </location>
</feature>
<dbReference type="InterPro" id="IPR050132">
    <property type="entry name" value="Gln/Glu-tRNA_Ligase"/>
</dbReference>
<dbReference type="GO" id="GO:0005829">
    <property type="term" value="C:cytosol"/>
    <property type="evidence" value="ECO:0007669"/>
    <property type="project" value="TreeGrafter"/>
</dbReference>
<evidence type="ECO:0000313" key="12">
    <source>
        <dbReference type="EMBL" id="QAY65886.1"/>
    </source>
</evidence>
<dbReference type="FunFam" id="3.40.50.620:FF:000037">
    <property type="entry name" value="Glutamine--tRNA ligase cytoplasmic"/>
    <property type="match status" value="1"/>
</dbReference>
<proteinExistence type="inferred from homology"/>
<comment type="similarity">
    <text evidence="8">Belongs to the class-I aminoacyl-tRNA synthetase family.</text>
</comment>
<dbReference type="PRINTS" id="PR00987">
    <property type="entry name" value="TRNASYNTHGLU"/>
</dbReference>
<dbReference type="NCBIfam" id="NF011291">
    <property type="entry name" value="PRK14703.1"/>
    <property type="match status" value="1"/>
</dbReference>
<dbReference type="NCBIfam" id="TIGR00440">
    <property type="entry name" value="glnS"/>
    <property type="match status" value="1"/>
</dbReference>
<keyword evidence="1" id="KW-0963">Cytoplasm</keyword>
<dbReference type="Gene3D" id="2.40.240.10">
    <property type="entry name" value="Ribosomal Protein L25, Chain P"/>
    <property type="match status" value="2"/>
</dbReference>
<keyword evidence="13" id="KW-1185">Reference proteome</keyword>
<dbReference type="InterPro" id="IPR049437">
    <property type="entry name" value="tRNA-synt_1c_C2"/>
</dbReference>
<keyword evidence="5 8" id="KW-0648">Protein biosynthesis</keyword>
<dbReference type="GO" id="GO:0006425">
    <property type="term" value="P:glutaminyl-tRNA aminoacylation"/>
    <property type="evidence" value="ECO:0007669"/>
    <property type="project" value="UniProtKB-UniRule"/>
</dbReference>
<accession>A0A4P6ETD3</accession>
<dbReference type="RefSeq" id="WP_129438881.1">
    <property type="nucleotide sequence ID" value="NZ_CP035492.1"/>
</dbReference>
<dbReference type="InterPro" id="IPR000924">
    <property type="entry name" value="Glu/Gln-tRNA-synth"/>
</dbReference>
<dbReference type="Pfam" id="PF00749">
    <property type="entry name" value="tRNA-synt_1c"/>
    <property type="match status" value="1"/>
</dbReference>
<dbReference type="Gene3D" id="3.40.50.620">
    <property type="entry name" value="HUPs"/>
    <property type="match status" value="1"/>
</dbReference>
<keyword evidence="6 8" id="KW-0030">Aminoacyl-tRNA synthetase</keyword>
<evidence type="ECO:0000313" key="13">
    <source>
        <dbReference type="Proteomes" id="UP000293568"/>
    </source>
</evidence>
<evidence type="ECO:0000256" key="3">
    <source>
        <dbReference type="ARBA" id="ARBA00022741"/>
    </source>
</evidence>
<evidence type="ECO:0000259" key="9">
    <source>
        <dbReference type="Pfam" id="PF00749"/>
    </source>
</evidence>
<dbReference type="InterPro" id="IPR014729">
    <property type="entry name" value="Rossmann-like_a/b/a_fold"/>
</dbReference>
<evidence type="ECO:0000259" key="11">
    <source>
        <dbReference type="Pfam" id="PF20974"/>
    </source>
</evidence>
<dbReference type="OrthoDB" id="9801560at2"/>
<evidence type="ECO:0000256" key="1">
    <source>
        <dbReference type="ARBA" id="ARBA00022490"/>
    </source>
</evidence>
<evidence type="ECO:0000256" key="2">
    <source>
        <dbReference type="ARBA" id="ARBA00022598"/>
    </source>
</evidence>
<dbReference type="EC" id="6.1.1.18" evidence="7"/>
<organism evidence="12 13">
    <name type="scientific">Paenibacillus protaetiae</name>
    <dbReference type="NCBI Taxonomy" id="2509456"/>
    <lineage>
        <taxon>Bacteria</taxon>
        <taxon>Bacillati</taxon>
        <taxon>Bacillota</taxon>
        <taxon>Bacilli</taxon>
        <taxon>Bacillales</taxon>
        <taxon>Paenibacillaceae</taxon>
        <taxon>Paenibacillus</taxon>
    </lineage>
</organism>
<evidence type="ECO:0000256" key="4">
    <source>
        <dbReference type="ARBA" id="ARBA00022840"/>
    </source>
</evidence>
<evidence type="ECO:0000256" key="7">
    <source>
        <dbReference type="NCBIfam" id="TIGR00440"/>
    </source>
</evidence>
<feature type="domain" description="Glutamyl/glutaminyl-tRNA synthetase class Ib anti-codon binding" evidence="10">
    <location>
        <begin position="344"/>
        <end position="442"/>
    </location>
</feature>
<dbReference type="SUPFAM" id="SSF52374">
    <property type="entry name" value="Nucleotidylyl transferase"/>
    <property type="match status" value="1"/>
</dbReference>
<dbReference type="GO" id="GO:0005524">
    <property type="term" value="F:ATP binding"/>
    <property type="evidence" value="ECO:0007669"/>
    <property type="project" value="UniProtKB-KW"/>
</dbReference>